<sequence length="290" mass="30692">MSPLGAEARARGRRRLLVVLLLLAALVAGGIALYVNERDSRQQPRQLGAEIVGDGVELEITAQEVDPAAQEVTLYTVLVPHGSLAAAPGSLAFSRAVEVTVSSLASSTLKTVAGQVATPQPITVGLYGGTPTDYPFDRYRIAAGWSATDRGAPVPVGITFTDADPFFTARAADASESEDEARLEVTFVRSRSTFILAWFMIAAMWALALAVLGGAEVLIRKRRPLVWPALGWMAATLFALVGLRNAAPGSPPIGSVIDYVAFFWAEGIIAASLACTVAFGLRVEHRTADD</sequence>
<accession>A0A7W7SJV7</accession>
<dbReference type="RefSeq" id="WP_184924039.1">
    <property type="nucleotide sequence ID" value="NZ_JACHJR010000001.1"/>
</dbReference>
<keyword evidence="1" id="KW-0812">Transmembrane</keyword>
<dbReference type="InterPro" id="IPR027948">
    <property type="entry name" value="DUF4436"/>
</dbReference>
<comment type="caution">
    <text evidence="2">The sequence shown here is derived from an EMBL/GenBank/DDBJ whole genome shotgun (WGS) entry which is preliminary data.</text>
</comment>
<dbReference type="EMBL" id="JACHJR010000001">
    <property type="protein sequence ID" value="MBB4951813.1"/>
    <property type="molecule type" value="Genomic_DNA"/>
</dbReference>
<feature type="transmembrane region" description="Helical" evidence="1">
    <location>
        <begin position="195"/>
        <end position="218"/>
    </location>
</feature>
<keyword evidence="3" id="KW-1185">Reference proteome</keyword>
<dbReference type="AlphaFoldDB" id="A0A7W7SJV7"/>
<feature type="transmembrane region" description="Helical" evidence="1">
    <location>
        <begin position="225"/>
        <end position="247"/>
    </location>
</feature>
<protein>
    <recommendedName>
        <fullName evidence="4">DUF4436 domain-containing protein</fullName>
    </recommendedName>
</protein>
<evidence type="ECO:0000313" key="3">
    <source>
        <dbReference type="Proteomes" id="UP000573327"/>
    </source>
</evidence>
<organism evidence="2 3">
    <name type="scientific">Kitasatospora gansuensis</name>
    <dbReference type="NCBI Taxonomy" id="258050"/>
    <lineage>
        <taxon>Bacteria</taxon>
        <taxon>Bacillati</taxon>
        <taxon>Actinomycetota</taxon>
        <taxon>Actinomycetes</taxon>
        <taxon>Kitasatosporales</taxon>
        <taxon>Streptomycetaceae</taxon>
        <taxon>Kitasatospora</taxon>
    </lineage>
</organism>
<proteinExistence type="predicted"/>
<gene>
    <name evidence="2" type="ORF">F4556_007348</name>
</gene>
<keyword evidence="1" id="KW-0472">Membrane</keyword>
<dbReference type="Pfam" id="PF14494">
    <property type="entry name" value="DUF4436"/>
    <property type="match status" value="1"/>
</dbReference>
<feature type="transmembrane region" description="Helical" evidence="1">
    <location>
        <begin position="259"/>
        <end position="281"/>
    </location>
</feature>
<keyword evidence="1" id="KW-1133">Transmembrane helix</keyword>
<evidence type="ECO:0008006" key="4">
    <source>
        <dbReference type="Google" id="ProtNLM"/>
    </source>
</evidence>
<reference evidence="2 3" key="1">
    <citation type="submission" date="2020-08" db="EMBL/GenBank/DDBJ databases">
        <title>Sequencing the genomes of 1000 actinobacteria strains.</title>
        <authorList>
            <person name="Klenk H.-P."/>
        </authorList>
    </citation>
    <scope>NUCLEOTIDE SEQUENCE [LARGE SCALE GENOMIC DNA]</scope>
    <source>
        <strain evidence="2 3">DSM 44786</strain>
    </source>
</reference>
<dbReference type="Proteomes" id="UP000573327">
    <property type="component" value="Unassembled WGS sequence"/>
</dbReference>
<name>A0A7W7SJV7_9ACTN</name>
<evidence type="ECO:0000313" key="2">
    <source>
        <dbReference type="EMBL" id="MBB4951813.1"/>
    </source>
</evidence>
<evidence type="ECO:0000256" key="1">
    <source>
        <dbReference type="SAM" id="Phobius"/>
    </source>
</evidence>